<dbReference type="FunFam" id="3.90.260.10:FF:000002">
    <property type="entry name" value="Erythrocyte membrane protein band 4.2"/>
    <property type="match status" value="1"/>
</dbReference>
<evidence type="ECO:0000313" key="6">
    <source>
        <dbReference type="Proteomes" id="UP001378592"/>
    </source>
</evidence>
<dbReference type="PANTHER" id="PTHR11590:SF40">
    <property type="entry name" value="HEMOCYTE PROTEIN-GLUTAMINE GAMMA-GLUTAMYLTRANSFERASE-LIKE PROTEIN"/>
    <property type="match status" value="1"/>
</dbReference>
<protein>
    <recommendedName>
        <fullName evidence="4">Transglutaminase-like domain-containing protein</fullName>
    </recommendedName>
</protein>
<comment type="caution">
    <text evidence="5">The sequence shown here is derived from an EMBL/GenBank/DDBJ whole genome shotgun (WGS) entry which is preliminary data.</text>
</comment>
<dbReference type="SMART" id="SM00460">
    <property type="entry name" value="TGc"/>
    <property type="match status" value="1"/>
</dbReference>
<dbReference type="GO" id="GO:0003810">
    <property type="term" value="F:protein-glutamine gamma-glutamyltransferase activity"/>
    <property type="evidence" value="ECO:0007669"/>
    <property type="project" value="InterPro"/>
</dbReference>
<dbReference type="AlphaFoldDB" id="A0AAN9V5E6"/>
<dbReference type="SUPFAM" id="SSF49309">
    <property type="entry name" value="Transglutaminase, two C-terminal domains"/>
    <property type="match status" value="2"/>
</dbReference>
<dbReference type="InterPro" id="IPR002931">
    <property type="entry name" value="Transglutaminase-like"/>
</dbReference>
<feature type="binding site" evidence="3">
    <location>
        <position position="415"/>
    </location>
    <ligand>
        <name>Ca(2+)</name>
        <dbReference type="ChEBI" id="CHEBI:29108"/>
    </ligand>
</feature>
<evidence type="ECO:0000259" key="4">
    <source>
        <dbReference type="SMART" id="SM00460"/>
    </source>
</evidence>
<evidence type="ECO:0000256" key="2">
    <source>
        <dbReference type="PIRSR" id="PIRSR000459-1"/>
    </source>
</evidence>
<dbReference type="FunFam" id="2.60.40.10:FF:000171">
    <property type="entry name" value="protein-glutamine gamma-glutamyltransferase 6"/>
    <property type="match status" value="1"/>
</dbReference>
<dbReference type="PIRSF" id="PIRSF000459">
    <property type="entry name" value="TGM_EBP42"/>
    <property type="match status" value="1"/>
</dbReference>
<dbReference type="Gene3D" id="2.60.40.10">
    <property type="entry name" value="Immunoglobulins"/>
    <property type="match status" value="3"/>
</dbReference>
<dbReference type="FunFam" id="2.60.40.10:FF:000090">
    <property type="entry name" value="Protein-glutamine gamma-glutamyltransferase 2"/>
    <property type="match status" value="1"/>
</dbReference>
<gene>
    <name evidence="5" type="ORF">R5R35_004005</name>
</gene>
<evidence type="ECO:0000313" key="5">
    <source>
        <dbReference type="EMBL" id="KAK7789948.1"/>
    </source>
</evidence>
<dbReference type="InterPro" id="IPR036238">
    <property type="entry name" value="Transglutaminase_C_sf"/>
</dbReference>
<dbReference type="EMBL" id="JAZDUA010000685">
    <property type="protein sequence ID" value="KAK7789948.1"/>
    <property type="molecule type" value="Genomic_DNA"/>
</dbReference>
<dbReference type="SUPFAM" id="SSF81296">
    <property type="entry name" value="E set domains"/>
    <property type="match status" value="1"/>
</dbReference>
<dbReference type="InterPro" id="IPR013783">
    <property type="entry name" value="Ig-like_fold"/>
</dbReference>
<accession>A0AAN9V5E6</accession>
<dbReference type="PROSITE" id="PS00547">
    <property type="entry name" value="TRANSGLUTAMINASES"/>
    <property type="match status" value="1"/>
</dbReference>
<feature type="binding site" evidence="3">
    <location>
        <position position="413"/>
    </location>
    <ligand>
        <name>Ca(2+)</name>
        <dbReference type="ChEBI" id="CHEBI:29108"/>
    </ligand>
</feature>
<dbReference type="InterPro" id="IPR013808">
    <property type="entry name" value="Transglutaminase_AS"/>
</dbReference>
<dbReference type="Pfam" id="PF00868">
    <property type="entry name" value="Transglut_N"/>
    <property type="match status" value="1"/>
</dbReference>
<dbReference type="SUPFAM" id="SSF54001">
    <property type="entry name" value="Cysteine proteinases"/>
    <property type="match status" value="1"/>
</dbReference>
<comment type="cofactor">
    <cofactor evidence="3">
        <name>Ca(2+)</name>
        <dbReference type="ChEBI" id="CHEBI:29108"/>
    </cofactor>
    <text evidence="3">Binds 1 Ca(2+) ion per subunit.</text>
</comment>
<evidence type="ECO:0000256" key="3">
    <source>
        <dbReference type="PIRSR" id="PIRSR000459-2"/>
    </source>
</evidence>
<dbReference type="InterPro" id="IPR036985">
    <property type="entry name" value="Transglutaminase-like_sf"/>
</dbReference>
<keyword evidence="3" id="KW-0106">Calcium</keyword>
<dbReference type="InterPro" id="IPR014756">
    <property type="entry name" value="Ig_E-set"/>
</dbReference>
<feature type="active site" evidence="2">
    <location>
        <position position="373"/>
    </location>
</feature>
<dbReference type="InterPro" id="IPR050779">
    <property type="entry name" value="Transglutaminase"/>
</dbReference>
<keyword evidence="6" id="KW-1185">Reference proteome</keyword>
<feature type="domain" description="Transglutaminase-like" evidence="4">
    <location>
        <begin position="278"/>
        <end position="376"/>
    </location>
</feature>
<dbReference type="PANTHER" id="PTHR11590">
    <property type="entry name" value="PROTEIN-GLUTAMINE GAMMA-GLUTAMYLTRANSFERASE"/>
    <property type="match status" value="1"/>
</dbReference>
<organism evidence="5 6">
    <name type="scientific">Gryllus longicercus</name>
    <dbReference type="NCBI Taxonomy" id="2509291"/>
    <lineage>
        <taxon>Eukaryota</taxon>
        <taxon>Metazoa</taxon>
        <taxon>Ecdysozoa</taxon>
        <taxon>Arthropoda</taxon>
        <taxon>Hexapoda</taxon>
        <taxon>Insecta</taxon>
        <taxon>Pterygota</taxon>
        <taxon>Neoptera</taxon>
        <taxon>Polyneoptera</taxon>
        <taxon>Orthoptera</taxon>
        <taxon>Ensifera</taxon>
        <taxon>Gryllidea</taxon>
        <taxon>Grylloidea</taxon>
        <taxon>Gryllidae</taxon>
        <taxon>Gryllinae</taxon>
        <taxon>Gryllus</taxon>
    </lineage>
</organism>
<dbReference type="InterPro" id="IPR038765">
    <property type="entry name" value="Papain-like_cys_pep_sf"/>
</dbReference>
<feature type="binding site" evidence="3">
    <location>
        <position position="477"/>
    </location>
    <ligand>
        <name>Ca(2+)</name>
        <dbReference type="ChEBI" id="CHEBI:29108"/>
    </ligand>
</feature>
<evidence type="ECO:0000256" key="1">
    <source>
        <dbReference type="ARBA" id="ARBA00005968"/>
    </source>
</evidence>
<dbReference type="Proteomes" id="UP001378592">
    <property type="component" value="Unassembled WGS sequence"/>
</dbReference>
<dbReference type="InterPro" id="IPR023608">
    <property type="entry name" value="Transglutaminase_animal"/>
</dbReference>
<sequence length="717" mass="81062">MVLQNAPLEVSSVHLFALENAEKHHTENFELVHLEPATPVLRRGQAFRVELRLHGRAYDPARDAVRLVFNFGPHPSVMRGTRGIALLNPRAQPKERLRNWTATVAEAQPESLVVEVTSPPDAPVGVWELQVKTLFKEGSDAERLSKYEGDIYLLFNPWIPEDQTFLDNERLLEEYVLNDVGKIWVGPHTGTRGREWVFGQFDAVVLKATMYMLERSRMKPQVRGDPVLLTRKISQMVNSNDADGGILEGNWSGDYDDGTAPAAWTGSVAILEEYLKNRSTVRYGQCWVFAGVVTTVCRALGIPSRPVSNLVSAHDANETLSVDRYYDEKNMPLEDDPLNPYGNDSIWNYHVWNEVWMARPDLPKGYGGWQAVDATPQETSDSLFQCGPASLEAIRNGAVGLNYDVPFLLAEVNADVMRWKRDLSGENDLGYERIDSNKYHIGRIILTKQPWIYDPNGDKDREDITNTYKPQEGTKEERLSLMNGVRSLERAKRFYQVPDVKSADVAFELEDIDKINIGEPFEVTVNIHNKATEVRTVDVMLSSESIYYNGIKAHPIKRASGKFKINPNNKEKLRLKVHADEYLEKLVEYCNMKICAIATVVDTRYTWADEDDFLVIKPPITIKLPDTLKVNEAAVAKLSFKNPLKKTLTKCKIRLEAPGLIRTARPVVQYRDVKPLEDVTLEYEVTPIKEGNLKLIATFFSKELVDISGSATVDVVS</sequence>
<comment type="similarity">
    <text evidence="1">Belongs to the transglutaminase superfamily. Transglutaminase family.</text>
</comment>
<dbReference type="Pfam" id="PF01841">
    <property type="entry name" value="Transglut_core"/>
    <property type="match status" value="1"/>
</dbReference>
<dbReference type="InterPro" id="IPR008958">
    <property type="entry name" value="Transglutaminase_C"/>
</dbReference>
<feature type="binding site" evidence="3">
    <location>
        <position position="472"/>
    </location>
    <ligand>
        <name>Ca(2+)</name>
        <dbReference type="ChEBI" id="CHEBI:29108"/>
    </ligand>
</feature>
<name>A0AAN9V5E6_9ORTH</name>
<reference evidence="5 6" key="1">
    <citation type="submission" date="2024-03" db="EMBL/GenBank/DDBJ databases">
        <title>The genome assembly and annotation of the cricket Gryllus longicercus Weissman &amp; Gray.</title>
        <authorList>
            <person name="Szrajer S."/>
            <person name="Gray D."/>
            <person name="Ylla G."/>
        </authorList>
    </citation>
    <scope>NUCLEOTIDE SEQUENCE [LARGE SCALE GENOMIC DNA]</scope>
    <source>
        <strain evidence="5">DAG 2021-001</strain>
        <tissue evidence="5">Whole body minus gut</tissue>
    </source>
</reference>
<feature type="active site" evidence="2">
    <location>
        <position position="286"/>
    </location>
</feature>
<keyword evidence="3" id="KW-0479">Metal-binding</keyword>
<feature type="active site" evidence="2">
    <location>
        <position position="350"/>
    </location>
</feature>
<dbReference type="Gene3D" id="3.90.260.10">
    <property type="entry name" value="Transglutaminase-like"/>
    <property type="match status" value="1"/>
</dbReference>
<dbReference type="GO" id="GO:0046872">
    <property type="term" value="F:metal ion binding"/>
    <property type="evidence" value="ECO:0007669"/>
    <property type="project" value="UniProtKB-KW"/>
</dbReference>
<dbReference type="Pfam" id="PF00927">
    <property type="entry name" value="Transglut_C"/>
    <property type="match status" value="2"/>
</dbReference>
<proteinExistence type="inferred from homology"/>
<dbReference type="InterPro" id="IPR001102">
    <property type="entry name" value="Transglutaminase_N"/>
</dbReference>